<organism evidence="1 2">
    <name type="scientific">Scleroderma citrinum Foug A</name>
    <dbReference type="NCBI Taxonomy" id="1036808"/>
    <lineage>
        <taxon>Eukaryota</taxon>
        <taxon>Fungi</taxon>
        <taxon>Dikarya</taxon>
        <taxon>Basidiomycota</taxon>
        <taxon>Agaricomycotina</taxon>
        <taxon>Agaricomycetes</taxon>
        <taxon>Agaricomycetidae</taxon>
        <taxon>Boletales</taxon>
        <taxon>Sclerodermatineae</taxon>
        <taxon>Sclerodermataceae</taxon>
        <taxon>Scleroderma</taxon>
    </lineage>
</organism>
<dbReference type="EMBL" id="KN822004">
    <property type="protein sequence ID" value="KIM70535.1"/>
    <property type="molecule type" value="Genomic_DNA"/>
</dbReference>
<dbReference type="Proteomes" id="UP000053989">
    <property type="component" value="Unassembled WGS sequence"/>
</dbReference>
<evidence type="ECO:0000313" key="2">
    <source>
        <dbReference type="Proteomes" id="UP000053989"/>
    </source>
</evidence>
<dbReference type="AlphaFoldDB" id="A0A0C3ECW2"/>
<name>A0A0C3ECW2_9AGAM</name>
<keyword evidence="2" id="KW-1185">Reference proteome</keyword>
<proteinExistence type="predicted"/>
<accession>A0A0C3ECW2</accession>
<reference evidence="1 2" key="1">
    <citation type="submission" date="2014-04" db="EMBL/GenBank/DDBJ databases">
        <authorList>
            <consortium name="DOE Joint Genome Institute"/>
            <person name="Kuo A."/>
            <person name="Kohler A."/>
            <person name="Nagy L.G."/>
            <person name="Floudas D."/>
            <person name="Copeland A."/>
            <person name="Barry K.W."/>
            <person name="Cichocki N."/>
            <person name="Veneault-Fourrey C."/>
            <person name="LaButti K."/>
            <person name="Lindquist E.A."/>
            <person name="Lipzen A."/>
            <person name="Lundell T."/>
            <person name="Morin E."/>
            <person name="Murat C."/>
            <person name="Sun H."/>
            <person name="Tunlid A."/>
            <person name="Henrissat B."/>
            <person name="Grigoriev I.V."/>
            <person name="Hibbett D.S."/>
            <person name="Martin F."/>
            <person name="Nordberg H.P."/>
            <person name="Cantor M.N."/>
            <person name="Hua S.X."/>
        </authorList>
    </citation>
    <scope>NUCLEOTIDE SEQUENCE [LARGE SCALE GENOMIC DNA]</scope>
    <source>
        <strain evidence="1 2">Foug A</strain>
    </source>
</reference>
<dbReference type="InParanoid" id="A0A0C3ECW2"/>
<dbReference type="HOGENOM" id="CLU_2307683_0_0_1"/>
<protein>
    <submittedName>
        <fullName evidence="1">Uncharacterized protein</fullName>
    </submittedName>
</protein>
<evidence type="ECO:0000313" key="1">
    <source>
        <dbReference type="EMBL" id="KIM70535.1"/>
    </source>
</evidence>
<gene>
    <name evidence="1" type="ORF">SCLCIDRAFT_153537</name>
</gene>
<reference evidence="2" key="2">
    <citation type="submission" date="2015-01" db="EMBL/GenBank/DDBJ databases">
        <title>Evolutionary Origins and Diversification of the Mycorrhizal Mutualists.</title>
        <authorList>
            <consortium name="DOE Joint Genome Institute"/>
            <consortium name="Mycorrhizal Genomics Consortium"/>
            <person name="Kohler A."/>
            <person name="Kuo A."/>
            <person name="Nagy L.G."/>
            <person name="Floudas D."/>
            <person name="Copeland A."/>
            <person name="Barry K.W."/>
            <person name="Cichocki N."/>
            <person name="Veneault-Fourrey C."/>
            <person name="LaButti K."/>
            <person name="Lindquist E.A."/>
            <person name="Lipzen A."/>
            <person name="Lundell T."/>
            <person name="Morin E."/>
            <person name="Murat C."/>
            <person name="Riley R."/>
            <person name="Ohm R."/>
            <person name="Sun H."/>
            <person name="Tunlid A."/>
            <person name="Henrissat B."/>
            <person name="Grigoriev I.V."/>
            <person name="Hibbett D.S."/>
            <person name="Martin F."/>
        </authorList>
    </citation>
    <scope>NUCLEOTIDE SEQUENCE [LARGE SCALE GENOMIC DNA]</scope>
    <source>
        <strain evidence="2">Foug A</strain>
    </source>
</reference>
<sequence length="100" mass="11638">MRHARDTLTKIHLIFGKWLNVQPHHGGDLSVAESHDTFTPVWAMLGFVHHASVFAGNSHNKLIRTLPKPNLEESFFTTFLLFMTSIARWRSPYWLMRHVT</sequence>